<organism evidence="6 7">
    <name type="scientific">Heterodermia speciosa</name>
    <dbReference type="NCBI Taxonomy" id="116794"/>
    <lineage>
        <taxon>Eukaryota</taxon>
        <taxon>Fungi</taxon>
        <taxon>Dikarya</taxon>
        <taxon>Ascomycota</taxon>
        <taxon>Pezizomycotina</taxon>
        <taxon>Lecanoromycetes</taxon>
        <taxon>OSLEUM clade</taxon>
        <taxon>Lecanoromycetidae</taxon>
        <taxon>Caliciales</taxon>
        <taxon>Physciaceae</taxon>
        <taxon>Heterodermia</taxon>
    </lineage>
</organism>
<keyword evidence="7" id="KW-1185">Reference proteome</keyword>
<evidence type="ECO:0000256" key="2">
    <source>
        <dbReference type="ARBA" id="ARBA00022917"/>
    </source>
</evidence>
<accession>A0A8H3G668</accession>
<dbReference type="Gene3D" id="3.30.1360.40">
    <property type="match status" value="1"/>
</dbReference>
<feature type="compositionally biased region" description="Basic and acidic residues" evidence="4">
    <location>
        <begin position="90"/>
        <end position="100"/>
    </location>
</feature>
<comment type="caution">
    <text evidence="6">The sequence shown here is derived from an EMBL/GenBank/DDBJ whole genome shotgun (WGS) entry which is preliminary data.</text>
</comment>
<dbReference type="GO" id="GO:0006412">
    <property type="term" value="P:translation"/>
    <property type="evidence" value="ECO:0007669"/>
    <property type="project" value="UniProtKB-KW"/>
</dbReference>
<dbReference type="InterPro" id="IPR023584">
    <property type="entry name" value="Ribosome_recyc_fac_dom"/>
</dbReference>
<dbReference type="GO" id="GO:0043023">
    <property type="term" value="F:ribosomal large subunit binding"/>
    <property type="evidence" value="ECO:0007669"/>
    <property type="project" value="TreeGrafter"/>
</dbReference>
<sequence>MYGKRQIMKDQSTRNASLGKLDSYRTVELNATETNEDDNPRDFSAFKTEIEKATAYLRSELAKLKTGGLDLEAIEALKVNFGGVGNGGGRGREDGKREMGRGGAGQGKERNTVMLGDVAQVVPKGRVVVVMVAEKEHLKPISTALQSAPLDLAPTSPPSSSPSSQQLEIHLPVPPTTTESRIAAARQAKTKGDAALSALQRARMTQKKRLRRQYLARKLGPDQFKAAGKEMEKINKEAATVMGKCVEEKQRGLMGG</sequence>
<dbReference type="Pfam" id="PF01765">
    <property type="entry name" value="RRF"/>
    <property type="match status" value="1"/>
</dbReference>
<dbReference type="Proteomes" id="UP000664521">
    <property type="component" value="Unassembled WGS sequence"/>
</dbReference>
<dbReference type="SUPFAM" id="SSF55194">
    <property type="entry name" value="Ribosome recycling factor, RRF"/>
    <property type="match status" value="1"/>
</dbReference>
<evidence type="ECO:0000256" key="1">
    <source>
        <dbReference type="ARBA" id="ARBA00005912"/>
    </source>
</evidence>
<evidence type="ECO:0000313" key="6">
    <source>
        <dbReference type="EMBL" id="CAF9937497.1"/>
    </source>
</evidence>
<evidence type="ECO:0000313" key="7">
    <source>
        <dbReference type="Proteomes" id="UP000664521"/>
    </source>
</evidence>
<dbReference type="EMBL" id="CAJPDS010000102">
    <property type="protein sequence ID" value="CAF9937497.1"/>
    <property type="molecule type" value="Genomic_DNA"/>
</dbReference>
<dbReference type="GO" id="GO:0005739">
    <property type="term" value="C:mitochondrion"/>
    <property type="evidence" value="ECO:0007669"/>
    <property type="project" value="TreeGrafter"/>
</dbReference>
<dbReference type="Gene3D" id="1.10.132.20">
    <property type="entry name" value="Ribosome-recycling factor"/>
    <property type="match status" value="1"/>
</dbReference>
<proteinExistence type="inferred from homology"/>
<feature type="region of interest" description="Disordered" evidence="4">
    <location>
        <begin position="85"/>
        <end position="109"/>
    </location>
</feature>
<feature type="region of interest" description="Disordered" evidence="4">
    <location>
        <begin position="1"/>
        <end position="22"/>
    </location>
</feature>
<dbReference type="InterPro" id="IPR036191">
    <property type="entry name" value="RRF_sf"/>
</dbReference>
<comment type="function">
    <text evidence="3">Necessary for protein synthesis in mitochondria. Functions as a ribosome recycling factor in mitochondria.</text>
</comment>
<reference evidence="6" key="1">
    <citation type="submission" date="2021-03" db="EMBL/GenBank/DDBJ databases">
        <authorList>
            <person name="Tagirdzhanova G."/>
        </authorList>
    </citation>
    <scope>NUCLEOTIDE SEQUENCE</scope>
</reference>
<dbReference type="OrthoDB" id="407355at2759"/>
<dbReference type="PANTHER" id="PTHR20982:SF3">
    <property type="entry name" value="MITOCHONDRIAL RIBOSOME RECYCLING FACTOR PSEUDO 1"/>
    <property type="match status" value="1"/>
</dbReference>
<dbReference type="InterPro" id="IPR002661">
    <property type="entry name" value="Ribosome_recyc_fac"/>
</dbReference>
<evidence type="ECO:0000256" key="3">
    <source>
        <dbReference type="ARBA" id="ARBA00024909"/>
    </source>
</evidence>
<evidence type="ECO:0000259" key="5">
    <source>
        <dbReference type="Pfam" id="PF01765"/>
    </source>
</evidence>
<feature type="domain" description="Ribosome recycling factor" evidence="5">
    <location>
        <begin position="58"/>
        <end position="254"/>
    </location>
</feature>
<keyword evidence="2" id="KW-0648">Protein biosynthesis</keyword>
<evidence type="ECO:0000256" key="4">
    <source>
        <dbReference type="SAM" id="MobiDB-lite"/>
    </source>
</evidence>
<dbReference type="PANTHER" id="PTHR20982">
    <property type="entry name" value="RIBOSOME RECYCLING FACTOR"/>
    <property type="match status" value="1"/>
</dbReference>
<protein>
    <recommendedName>
        <fullName evidence="5">Ribosome recycling factor domain-containing protein</fullName>
    </recommendedName>
</protein>
<name>A0A8H3G668_9LECA</name>
<dbReference type="AlphaFoldDB" id="A0A8H3G668"/>
<gene>
    <name evidence="6" type="ORF">HETSPECPRED_000556</name>
</gene>
<comment type="similarity">
    <text evidence="1">Belongs to the RRF family.</text>
</comment>